<dbReference type="Gene3D" id="2.40.50.1020">
    <property type="entry name" value="LytTr DNA-binding domain"/>
    <property type="match status" value="1"/>
</dbReference>
<organism evidence="2 3">
    <name type="scientific">Acetobacterium bakii</name>
    <dbReference type="NCBI Taxonomy" id="52689"/>
    <lineage>
        <taxon>Bacteria</taxon>
        <taxon>Bacillati</taxon>
        <taxon>Bacillota</taxon>
        <taxon>Clostridia</taxon>
        <taxon>Eubacteriales</taxon>
        <taxon>Eubacteriaceae</taxon>
        <taxon>Acetobacterium</taxon>
    </lineage>
</organism>
<evidence type="ECO:0000259" key="1">
    <source>
        <dbReference type="PROSITE" id="PS50930"/>
    </source>
</evidence>
<sequence length="148" mass="17130">MKLIFKTDKNMAAETALIFTHPNEQRIKQQIEIAVQTNGKTITALNALNNRNIQVPIQAILIVESEERMCNLRLTTGEMYLYMKRLKYAEVDFCSNGFIRINNQMIVNIKEVQQFAPTANARIEIILSDGSTYFISRHYIKNFRRALS</sequence>
<dbReference type="InterPro" id="IPR046947">
    <property type="entry name" value="LytR-like"/>
</dbReference>
<dbReference type="EMBL" id="LGYO01000009">
    <property type="protein sequence ID" value="KNZ42773.1"/>
    <property type="molecule type" value="Genomic_DNA"/>
</dbReference>
<feature type="domain" description="HTH LytTR-type" evidence="1">
    <location>
        <begin position="48"/>
        <end position="148"/>
    </location>
</feature>
<dbReference type="STRING" id="52689.AKG39_04925"/>
<protein>
    <recommendedName>
        <fullName evidence="1">HTH LytTR-type domain-containing protein</fullName>
    </recommendedName>
</protein>
<dbReference type="RefSeq" id="WP_050739256.1">
    <property type="nucleotide sequence ID" value="NZ_LGYO01000009.1"/>
</dbReference>
<reference evidence="3" key="1">
    <citation type="submission" date="2015-07" db="EMBL/GenBank/DDBJ databases">
        <title>Draft genome sequence of Acetobacterium bakii DSM 8293, a potential psychrophilic chemical producer through syngas fermentation.</title>
        <authorList>
            <person name="Song Y."/>
            <person name="Hwang S."/>
            <person name="Cho B.-K."/>
        </authorList>
    </citation>
    <scope>NUCLEOTIDE SEQUENCE [LARGE SCALE GENOMIC DNA]</scope>
    <source>
        <strain evidence="3">DSM 8239</strain>
    </source>
</reference>
<comment type="caution">
    <text evidence="2">The sequence shown here is derived from an EMBL/GenBank/DDBJ whole genome shotgun (WGS) entry which is preliminary data.</text>
</comment>
<evidence type="ECO:0000313" key="3">
    <source>
        <dbReference type="Proteomes" id="UP000036873"/>
    </source>
</evidence>
<dbReference type="Pfam" id="PF04397">
    <property type="entry name" value="LytTR"/>
    <property type="match status" value="1"/>
</dbReference>
<dbReference type="InterPro" id="IPR007492">
    <property type="entry name" value="LytTR_DNA-bd_dom"/>
</dbReference>
<dbReference type="GO" id="GO:0003677">
    <property type="term" value="F:DNA binding"/>
    <property type="evidence" value="ECO:0007669"/>
    <property type="project" value="InterPro"/>
</dbReference>
<dbReference type="PROSITE" id="PS50930">
    <property type="entry name" value="HTH_LYTTR"/>
    <property type="match status" value="1"/>
</dbReference>
<dbReference type="SMART" id="SM00850">
    <property type="entry name" value="LytTR"/>
    <property type="match status" value="1"/>
</dbReference>
<dbReference type="GO" id="GO:0000156">
    <property type="term" value="F:phosphorelay response regulator activity"/>
    <property type="evidence" value="ECO:0007669"/>
    <property type="project" value="InterPro"/>
</dbReference>
<dbReference type="AlphaFoldDB" id="A0A0L6U2N3"/>
<accession>A0A0L6U2N3</accession>
<gene>
    <name evidence="2" type="ORF">AKG39_04925</name>
</gene>
<keyword evidence="3" id="KW-1185">Reference proteome</keyword>
<evidence type="ECO:0000313" key="2">
    <source>
        <dbReference type="EMBL" id="KNZ42773.1"/>
    </source>
</evidence>
<proteinExistence type="predicted"/>
<dbReference type="PANTHER" id="PTHR37299">
    <property type="entry name" value="TRANSCRIPTIONAL REGULATOR-RELATED"/>
    <property type="match status" value="1"/>
</dbReference>
<name>A0A0L6U2N3_9FIRM</name>
<dbReference type="PANTHER" id="PTHR37299:SF1">
    <property type="entry name" value="STAGE 0 SPORULATION PROTEIN A HOMOLOG"/>
    <property type="match status" value="1"/>
</dbReference>
<dbReference type="Proteomes" id="UP000036873">
    <property type="component" value="Unassembled WGS sequence"/>
</dbReference>